<keyword evidence="2" id="KW-1185">Reference proteome</keyword>
<evidence type="ECO:0000313" key="3">
    <source>
        <dbReference type="WBParaSite" id="L893_g33560.t1"/>
    </source>
</evidence>
<dbReference type="AlphaFoldDB" id="A0A1I8A777"/>
<feature type="transmembrane region" description="Helical" evidence="1">
    <location>
        <begin position="116"/>
        <end position="147"/>
    </location>
</feature>
<protein>
    <submittedName>
        <fullName evidence="3">Aa_trans domain-containing protein</fullName>
    </submittedName>
</protein>
<feature type="transmembrane region" description="Helical" evidence="1">
    <location>
        <begin position="6"/>
        <end position="23"/>
    </location>
</feature>
<proteinExistence type="predicted"/>
<keyword evidence="1" id="KW-1133">Transmembrane helix</keyword>
<dbReference type="WBParaSite" id="L893_g33560.t1">
    <property type="protein sequence ID" value="L893_g33560.t1"/>
    <property type="gene ID" value="L893_g33560"/>
</dbReference>
<sequence length="219" mass="24990">MGSLMHTVFAVLFSIIGYFFYKYSDSLKEEQFPETDMFSRQFTIHGFTLNMNTHRRAISLGAVLMNYVICLLILIFARPYGPITKLAAAFPFYYGTVYNGVLYVASRLPVKKRSLVAAAAFYNFILAVCLVITGIIFFITAFDYYYFRELRIFVFAQKSAKSGRITWDTSLLNSYVRYHGTSRRAIGRESGSSCYLLALRSRPLLRLLLLLPLLLGPPP</sequence>
<keyword evidence="1" id="KW-0812">Transmembrane</keyword>
<organism evidence="2 3">
    <name type="scientific">Steinernema glaseri</name>
    <dbReference type="NCBI Taxonomy" id="37863"/>
    <lineage>
        <taxon>Eukaryota</taxon>
        <taxon>Metazoa</taxon>
        <taxon>Ecdysozoa</taxon>
        <taxon>Nematoda</taxon>
        <taxon>Chromadorea</taxon>
        <taxon>Rhabditida</taxon>
        <taxon>Tylenchina</taxon>
        <taxon>Panagrolaimomorpha</taxon>
        <taxon>Strongyloidoidea</taxon>
        <taxon>Steinernematidae</taxon>
        <taxon>Steinernema</taxon>
    </lineage>
</organism>
<reference evidence="3" key="1">
    <citation type="submission" date="2016-11" db="UniProtKB">
        <authorList>
            <consortium name="WormBaseParasite"/>
        </authorList>
    </citation>
    <scope>IDENTIFICATION</scope>
</reference>
<dbReference type="Proteomes" id="UP000095287">
    <property type="component" value="Unplaced"/>
</dbReference>
<name>A0A1I8A777_9BILA</name>
<keyword evidence="1" id="KW-0472">Membrane</keyword>
<feature type="transmembrane region" description="Helical" evidence="1">
    <location>
        <begin position="83"/>
        <end position="104"/>
    </location>
</feature>
<evidence type="ECO:0000256" key="1">
    <source>
        <dbReference type="SAM" id="Phobius"/>
    </source>
</evidence>
<evidence type="ECO:0000313" key="2">
    <source>
        <dbReference type="Proteomes" id="UP000095287"/>
    </source>
</evidence>
<accession>A0A1I8A777</accession>
<feature type="transmembrane region" description="Helical" evidence="1">
    <location>
        <begin position="57"/>
        <end position="77"/>
    </location>
</feature>